<evidence type="ECO:0000259" key="3">
    <source>
        <dbReference type="Pfam" id="PF01156"/>
    </source>
</evidence>
<dbReference type="PROSITE" id="PS01247">
    <property type="entry name" value="IUNH"/>
    <property type="match status" value="1"/>
</dbReference>
<gene>
    <name evidence="4" type="ORF">KDK95_24100</name>
</gene>
<reference evidence="4" key="1">
    <citation type="submission" date="2021-04" db="EMBL/GenBank/DDBJ databases">
        <title>Genome based classification of Actinospica acidithermotolerans sp. nov., an actinobacterium isolated from an Indonesian hot spring.</title>
        <authorList>
            <person name="Kusuma A.B."/>
            <person name="Putra K.E."/>
            <person name="Nafisah S."/>
            <person name="Loh J."/>
            <person name="Nouioui I."/>
            <person name="Goodfellow M."/>
        </authorList>
    </citation>
    <scope>NUCLEOTIDE SEQUENCE</scope>
    <source>
        <strain evidence="4">MGRD01-02</strain>
    </source>
</reference>
<dbReference type="Gene3D" id="3.90.245.10">
    <property type="entry name" value="Ribonucleoside hydrolase-like"/>
    <property type="match status" value="1"/>
</dbReference>
<keyword evidence="5" id="KW-1185">Reference proteome</keyword>
<sequence length="325" mass="34721">MTGPIVLDCDPGLDDAVALQYALGSGRYDLKAVTAVGGNAPVEHTYRNARALVKTFGVADDVPVYRGVGGRLTRRIEAAAAFDFHGRTGLGDETADDAGVPEHAENAVEALLRLSRTYAGELTVVATGPLTNIAAALIADPSFAERIRLVFMGGAVAEPGNVTPTAEFNIWHDPEAADLVVASGVDYTMVGLDATHRARFTLEHLARLEAAGEPLEFTVRLLKFYFGSYNHFHRAESVPLHDPLAVGAALDPTFLDTAEGTVFVECGSPLTNGQTVFLRKEHTAGTSLPPQLTERARGSQGKVALGLGPRDFVEEFTSVLEHWSR</sequence>
<evidence type="ECO:0000313" key="4">
    <source>
        <dbReference type="EMBL" id="MBR7829411.1"/>
    </source>
</evidence>
<dbReference type="PANTHER" id="PTHR12304:SF4">
    <property type="entry name" value="URIDINE NUCLEOSIDASE"/>
    <property type="match status" value="1"/>
</dbReference>
<accession>A0A941EDA9</accession>
<evidence type="ECO:0000256" key="1">
    <source>
        <dbReference type="ARBA" id="ARBA00022801"/>
    </source>
</evidence>
<dbReference type="Pfam" id="PF01156">
    <property type="entry name" value="IU_nuc_hydro"/>
    <property type="match status" value="1"/>
</dbReference>
<dbReference type="GO" id="GO:0008477">
    <property type="term" value="F:purine nucleosidase activity"/>
    <property type="evidence" value="ECO:0007669"/>
    <property type="project" value="TreeGrafter"/>
</dbReference>
<keyword evidence="2" id="KW-0326">Glycosidase</keyword>
<dbReference type="Proteomes" id="UP000676325">
    <property type="component" value="Unassembled WGS sequence"/>
</dbReference>
<dbReference type="AlphaFoldDB" id="A0A941EDA9"/>
<dbReference type="InterPro" id="IPR023186">
    <property type="entry name" value="IUNH"/>
</dbReference>
<dbReference type="GO" id="GO:0005829">
    <property type="term" value="C:cytosol"/>
    <property type="evidence" value="ECO:0007669"/>
    <property type="project" value="TreeGrafter"/>
</dbReference>
<comment type="caution">
    <text evidence="4">The sequence shown here is derived from an EMBL/GenBank/DDBJ whole genome shotgun (WGS) entry which is preliminary data.</text>
</comment>
<dbReference type="GO" id="GO:0045437">
    <property type="term" value="F:uridine nucleosidase activity"/>
    <property type="evidence" value="ECO:0007669"/>
    <property type="project" value="UniProtKB-ARBA"/>
</dbReference>
<dbReference type="SUPFAM" id="SSF53590">
    <property type="entry name" value="Nucleoside hydrolase"/>
    <property type="match status" value="1"/>
</dbReference>
<dbReference type="RefSeq" id="WP_212520546.1">
    <property type="nucleotide sequence ID" value="NZ_JAGSOH010000085.1"/>
</dbReference>
<evidence type="ECO:0000313" key="5">
    <source>
        <dbReference type="Proteomes" id="UP000676325"/>
    </source>
</evidence>
<dbReference type="PANTHER" id="PTHR12304">
    <property type="entry name" value="INOSINE-URIDINE PREFERRING NUCLEOSIDE HYDROLASE"/>
    <property type="match status" value="1"/>
</dbReference>
<proteinExistence type="predicted"/>
<keyword evidence="1 4" id="KW-0378">Hydrolase</keyword>
<name>A0A941EDA9_9ACTN</name>
<dbReference type="GO" id="GO:0006152">
    <property type="term" value="P:purine nucleoside catabolic process"/>
    <property type="evidence" value="ECO:0007669"/>
    <property type="project" value="TreeGrafter"/>
</dbReference>
<dbReference type="InterPro" id="IPR015910">
    <property type="entry name" value="I/U_nuclsd_hydro_CS"/>
</dbReference>
<organism evidence="4 5">
    <name type="scientific">Actinospica acidithermotolerans</name>
    <dbReference type="NCBI Taxonomy" id="2828514"/>
    <lineage>
        <taxon>Bacteria</taxon>
        <taxon>Bacillati</taxon>
        <taxon>Actinomycetota</taxon>
        <taxon>Actinomycetes</taxon>
        <taxon>Catenulisporales</taxon>
        <taxon>Actinospicaceae</taxon>
        <taxon>Actinospica</taxon>
    </lineage>
</organism>
<dbReference type="EMBL" id="JAGSOH010000085">
    <property type="protein sequence ID" value="MBR7829411.1"/>
    <property type="molecule type" value="Genomic_DNA"/>
</dbReference>
<dbReference type="InterPro" id="IPR001910">
    <property type="entry name" value="Inosine/uridine_hydrolase_dom"/>
</dbReference>
<evidence type="ECO:0000256" key="2">
    <source>
        <dbReference type="ARBA" id="ARBA00023295"/>
    </source>
</evidence>
<dbReference type="InterPro" id="IPR036452">
    <property type="entry name" value="Ribo_hydro-like"/>
</dbReference>
<feature type="domain" description="Inosine/uridine-preferring nucleoside hydrolase" evidence="3">
    <location>
        <begin position="5"/>
        <end position="282"/>
    </location>
</feature>
<protein>
    <submittedName>
        <fullName evidence="4">Nucleoside hydrolase</fullName>
    </submittedName>
</protein>